<reference evidence="2 3" key="1">
    <citation type="submission" date="2016-10" db="EMBL/GenBank/DDBJ databases">
        <authorList>
            <person name="de Groot N.N."/>
        </authorList>
    </citation>
    <scope>NUCLEOTIDE SEQUENCE [LARGE SCALE GENOMIC DNA]</scope>
    <source>
        <strain evidence="2 3">DSM 15827</strain>
    </source>
</reference>
<dbReference type="CDD" id="cd24068">
    <property type="entry name" value="ASKHA_NBD_ROK_FnNanK-like"/>
    <property type="match status" value="1"/>
</dbReference>
<keyword evidence="3" id="KW-1185">Reference proteome</keyword>
<keyword evidence="2" id="KW-0418">Kinase</keyword>
<dbReference type="OrthoDB" id="9810372at2"/>
<dbReference type="Pfam" id="PF00480">
    <property type="entry name" value="ROK"/>
    <property type="match status" value="1"/>
</dbReference>
<dbReference type="PROSITE" id="PS01125">
    <property type="entry name" value="ROK"/>
    <property type="match status" value="1"/>
</dbReference>
<dbReference type="SUPFAM" id="SSF53067">
    <property type="entry name" value="Actin-like ATPase domain"/>
    <property type="match status" value="1"/>
</dbReference>
<dbReference type="STRING" id="137733.SAMN05421767_11629"/>
<organism evidence="2 3">
    <name type="scientific">Granulicatella balaenopterae</name>
    <dbReference type="NCBI Taxonomy" id="137733"/>
    <lineage>
        <taxon>Bacteria</taxon>
        <taxon>Bacillati</taxon>
        <taxon>Bacillota</taxon>
        <taxon>Bacilli</taxon>
        <taxon>Lactobacillales</taxon>
        <taxon>Carnobacteriaceae</taxon>
        <taxon>Granulicatella</taxon>
    </lineage>
</organism>
<dbReference type="PANTHER" id="PTHR18964:SF165">
    <property type="entry name" value="BETA-GLUCOSIDE KINASE"/>
    <property type="match status" value="1"/>
</dbReference>
<dbReference type="PANTHER" id="PTHR18964">
    <property type="entry name" value="ROK (REPRESSOR, ORF, KINASE) FAMILY"/>
    <property type="match status" value="1"/>
</dbReference>
<dbReference type="InterPro" id="IPR049874">
    <property type="entry name" value="ROK_cs"/>
</dbReference>
<dbReference type="InterPro" id="IPR043129">
    <property type="entry name" value="ATPase_NBD"/>
</dbReference>
<protein>
    <submittedName>
        <fullName evidence="2">Glucokinase</fullName>
    </submittedName>
</protein>
<accession>A0A1H9L002</accession>
<dbReference type="Proteomes" id="UP000198556">
    <property type="component" value="Unassembled WGS sequence"/>
</dbReference>
<dbReference type="Gene3D" id="3.30.420.40">
    <property type="match status" value="2"/>
</dbReference>
<dbReference type="InterPro" id="IPR000600">
    <property type="entry name" value="ROK"/>
</dbReference>
<name>A0A1H9L002_9LACT</name>
<gene>
    <name evidence="2" type="ORF">SAMN05421767_11629</name>
</gene>
<proteinExistence type="inferred from homology"/>
<evidence type="ECO:0000256" key="1">
    <source>
        <dbReference type="ARBA" id="ARBA00006479"/>
    </source>
</evidence>
<evidence type="ECO:0000313" key="2">
    <source>
        <dbReference type="EMBL" id="SER04589.1"/>
    </source>
</evidence>
<dbReference type="AlphaFoldDB" id="A0A1H9L002"/>
<dbReference type="RefSeq" id="WP_089746601.1">
    <property type="nucleotide sequence ID" value="NZ_FOGF01000016.1"/>
</dbReference>
<keyword evidence="2" id="KW-0808">Transferase</keyword>
<comment type="similarity">
    <text evidence="1">Belongs to the ROK (NagC/XylR) family.</text>
</comment>
<dbReference type="EMBL" id="FOGF01000016">
    <property type="protein sequence ID" value="SER04589.1"/>
    <property type="molecule type" value="Genomic_DNA"/>
</dbReference>
<evidence type="ECO:0000313" key="3">
    <source>
        <dbReference type="Proteomes" id="UP000198556"/>
    </source>
</evidence>
<sequence length="314" mass="33739">MSRYYLGIDIGGTAVKLGLVRSNGEITNSGTYSVNFDHYKTPIIDTVLKSLESFIHENTIDLSTIKGIGVSATGQIDVHNGIVAGTAGHINNWVGTPLKDILQETYHLPVLVENDANCAVIGEHWLGDAANYSNVVMLTIGTGVGGGIIINNHLLSGQMGIAGELGHFPLNAHGKPCYCGNIGCYEQYASTTALVADVKETLNNDPHINLEKINGKYIFTQLQKGNPTISVIVEQWIDNIARGIVGLIHIFNPEAIIIGGGVSQQEELFISPLREKILELTMPCFKKNLIITKASLGNNAGLCGAVYPFIKNNS</sequence>
<dbReference type="GO" id="GO:0016301">
    <property type="term" value="F:kinase activity"/>
    <property type="evidence" value="ECO:0007669"/>
    <property type="project" value="UniProtKB-KW"/>
</dbReference>